<evidence type="ECO:0000256" key="15">
    <source>
        <dbReference type="PIRSR" id="PIRSR603739-50"/>
    </source>
</evidence>
<comment type="catalytic activity">
    <reaction evidence="1">
        <text>L-lysine = D-beta-lysine</text>
        <dbReference type="Rhea" id="RHEA:44148"/>
        <dbReference type="ChEBI" id="CHEBI:32551"/>
        <dbReference type="ChEBI" id="CHEBI:84138"/>
    </reaction>
</comment>
<dbReference type="AlphaFoldDB" id="A0AA37T6W8"/>
<dbReference type="GO" id="GO:0016853">
    <property type="term" value="F:isomerase activity"/>
    <property type="evidence" value="ECO:0007669"/>
    <property type="project" value="UniProtKB-KW"/>
</dbReference>
<dbReference type="GO" id="GO:0046872">
    <property type="term" value="F:metal ion binding"/>
    <property type="evidence" value="ECO:0007669"/>
    <property type="project" value="UniProtKB-KW"/>
</dbReference>
<proteinExistence type="inferred from homology"/>
<evidence type="ECO:0000256" key="6">
    <source>
        <dbReference type="ARBA" id="ARBA00022485"/>
    </source>
</evidence>
<evidence type="ECO:0000313" key="18">
    <source>
        <dbReference type="Proteomes" id="UP001156601"/>
    </source>
</evidence>
<dbReference type="PIRSF" id="PIRSF004911">
    <property type="entry name" value="DUF160"/>
    <property type="match status" value="1"/>
</dbReference>
<gene>
    <name evidence="17" type="ORF">GCM10007852_35480</name>
</gene>
<dbReference type="InterPro" id="IPR058240">
    <property type="entry name" value="rSAM_sf"/>
</dbReference>
<feature type="binding site" evidence="14">
    <location>
        <position position="123"/>
    </location>
    <ligand>
        <name>[4Fe-4S] cluster</name>
        <dbReference type="ChEBI" id="CHEBI:49883"/>
        <note>4Fe-4S-S-AdoMet</note>
    </ligand>
</feature>
<keyword evidence="7" id="KW-0949">S-adenosyl-L-methionine</keyword>
<evidence type="ECO:0000256" key="11">
    <source>
        <dbReference type="ARBA" id="ARBA00023014"/>
    </source>
</evidence>
<dbReference type="InterPro" id="IPR022462">
    <property type="entry name" value="EpmB"/>
</dbReference>
<dbReference type="GO" id="GO:0051539">
    <property type="term" value="F:4 iron, 4 sulfur cluster binding"/>
    <property type="evidence" value="ECO:0007669"/>
    <property type="project" value="UniProtKB-KW"/>
</dbReference>
<keyword evidence="10" id="KW-0408">Iron</keyword>
<evidence type="ECO:0000313" key="17">
    <source>
        <dbReference type="EMBL" id="GLR72640.1"/>
    </source>
</evidence>
<dbReference type="InterPro" id="IPR013785">
    <property type="entry name" value="Aldolase_TIM"/>
</dbReference>
<dbReference type="EMBL" id="BSOT01000011">
    <property type="protein sequence ID" value="GLR72640.1"/>
    <property type="molecule type" value="Genomic_DNA"/>
</dbReference>
<dbReference type="NCBIfam" id="TIGR03821">
    <property type="entry name" value="EFP_modif_epmB"/>
    <property type="match status" value="1"/>
</dbReference>
<evidence type="ECO:0000259" key="16">
    <source>
        <dbReference type="PROSITE" id="PS51918"/>
    </source>
</evidence>
<dbReference type="NCBIfam" id="TIGR00238">
    <property type="entry name" value="KamA family radical SAM protein"/>
    <property type="match status" value="1"/>
</dbReference>
<evidence type="ECO:0000256" key="1">
    <source>
        <dbReference type="ARBA" id="ARBA00001352"/>
    </source>
</evidence>
<dbReference type="InterPro" id="IPR003739">
    <property type="entry name" value="Lys_aminomutase/Glu_NH3_mut"/>
</dbReference>
<keyword evidence="9 15" id="KW-0663">Pyridoxal phosphate</keyword>
<dbReference type="InterPro" id="IPR007197">
    <property type="entry name" value="rSAM"/>
</dbReference>
<feature type="modified residue" description="N6-(pyridoxal phosphate)lysine" evidence="15">
    <location>
        <position position="331"/>
    </location>
</feature>
<evidence type="ECO:0000256" key="8">
    <source>
        <dbReference type="ARBA" id="ARBA00022723"/>
    </source>
</evidence>
<evidence type="ECO:0000256" key="14">
    <source>
        <dbReference type="PIRSR" id="PIRSR004911-1"/>
    </source>
</evidence>
<dbReference type="SFLD" id="SFLDS00029">
    <property type="entry name" value="Radical_SAM"/>
    <property type="match status" value="1"/>
</dbReference>
<dbReference type="SFLD" id="SFLDF00314">
    <property type="entry name" value="L-lysine_2_3-aminomutase_(yjeK"/>
    <property type="match status" value="1"/>
</dbReference>
<comment type="cofactor">
    <cofactor evidence="2 15">
        <name>pyridoxal 5'-phosphate</name>
        <dbReference type="ChEBI" id="CHEBI:597326"/>
    </cofactor>
</comment>
<feature type="binding site" evidence="14">
    <location>
        <position position="119"/>
    </location>
    <ligand>
        <name>[4Fe-4S] cluster</name>
        <dbReference type="ChEBI" id="CHEBI:49883"/>
        <note>4Fe-4S-S-AdoMet</note>
    </ligand>
</feature>
<reference evidence="17" key="1">
    <citation type="journal article" date="2014" name="Int. J. Syst. Evol. Microbiol.">
        <title>Complete genome sequence of Corynebacterium casei LMG S-19264T (=DSM 44701T), isolated from a smear-ripened cheese.</title>
        <authorList>
            <consortium name="US DOE Joint Genome Institute (JGI-PGF)"/>
            <person name="Walter F."/>
            <person name="Albersmeier A."/>
            <person name="Kalinowski J."/>
            <person name="Ruckert C."/>
        </authorList>
    </citation>
    <scope>NUCLEOTIDE SEQUENCE</scope>
    <source>
        <strain evidence="17">NBRC 110023</strain>
    </source>
</reference>
<organism evidence="17 18">
    <name type="scientific">Agaribacter marinus</name>
    <dbReference type="NCBI Taxonomy" id="1431249"/>
    <lineage>
        <taxon>Bacteria</taxon>
        <taxon>Pseudomonadati</taxon>
        <taxon>Pseudomonadota</taxon>
        <taxon>Gammaproteobacteria</taxon>
        <taxon>Alteromonadales</taxon>
        <taxon>Alteromonadaceae</taxon>
        <taxon>Agaribacter</taxon>
    </lineage>
</organism>
<dbReference type="SUPFAM" id="SSF102114">
    <property type="entry name" value="Radical SAM enzymes"/>
    <property type="match status" value="1"/>
</dbReference>
<sequence>MQIIQKKLLEVESDWQKELAESFTTPESLLSYLGFSPEEYQAHFKARKLFPMRVPRFFANLMRAKHWDDPLLQQVIPRAEEFLNVRGFSEDPLKERSNDTAGMLHKYKNRVLLIVKGGCAINCRYCFRRHFPYQENSVNKAQWQNVFDKIAADTNIDEVIFSGGDPLMAKDKQLAWMAETLEKIPHIKRLRIHTRLPVVIPSRVTNEFLSWMSNTRLQKVVVFHINHANEVSPALAEACKKLKLQGVTLLNQGVFLKAINDSPTAIVNLNNALFEAGIMPYYMYLLDKVKGAAHFDIPDTSAINIMREVISQQSGYMVPKLMREISGRASKTPIDLNLGSQ</sequence>
<evidence type="ECO:0000256" key="10">
    <source>
        <dbReference type="ARBA" id="ARBA00023004"/>
    </source>
</evidence>
<evidence type="ECO:0000256" key="7">
    <source>
        <dbReference type="ARBA" id="ARBA00022691"/>
    </source>
</evidence>
<dbReference type="Proteomes" id="UP001156601">
    <property type="component" value="Unassembled WGS sequence"/>
</dbReference>
<dbReference type="PANTHER" id="PTHR30538:SF1">
    <property type="entry name" value="L-LYSINE 2,3-AMINOMUTASE"/>
    <property type="match status" value="1"/>
</dbReference>
<comment type="cofactor">
    <cofactor evidence="3">
        <name>[4Fe-4S] cluster</name>
        <dbReference type="ChEBI" id="CHEBI:49883"/>
    </cofactor>
</comment>
<name>A0AA37T6W8_9ALTE</name>
<keyword evidence="8 14" id="KW-0479">Metal-binding</keyword>
<dbReference type="Gene3D" id="3.20.20.70">
    <property type="entry name" value="Aldolase class I"/>
    <property type="match status" value="1"/>
</dbReference>
<dbReference type="PROSITE" id="PS51918">
    <property type="entry name" value="RADICAL_SAM"/>
    <property type="match status" value="1"/>
</dbReference>
<comment type="similarity">
    <text evidence="4">Belongs to the radical SAM superfamily. KamA family.</text>
</comment>
<accession>A0AA37T6W8</accession>
<dbReference type="SFLD" id="SFLDG01070">
    <property type="entry name" value="PLP-dependent"/>
    <property type="match status" value="1"/>
</dbReference>
<dbReference type="RefSeq" id="WP_284219050.1">
    <property type="nucleotide sequence ID" value="NZ_BSOT01000011.1"/>
</dbReference>
<evidence type="ECO:0000256" key="2">
    <source>
        <dbReference type="ARBA" id="ARBA00001933"/>
    </source>
</evidence>
<keyword evidence="11 14" id="KW-0411">Iron-sulfur</keyword>
<keyword evidence="18" id="KW-1185">Reference proteome</keyword>
<dbReference type="CDD" id="cd01335">
    <property type="entry name" value="Radical_SAM"/>
    <property type="match status" value="1"/>
</dbReference>
<evidence type="ECO:0000256" key="4">
    <source>
        <dbReference type="ARBA" id="ARBA00008703"/>
    </source>
</evidence>
<feature type="domain" description="Radical SAM core" evidence="16">
    <location>
        <begin position="105"/>
        <end position="328"/>
    </location>
</feature>
<evidence type="ECO:0000256" key="3">
    <source>
        <dbReference type="ARBA" id="ARBA00001966"/>
    </source>
</evidence>
<evidence type="ECO:0000256" key="9">
    <source>
        <dbReference type="ARBA" id="ARBA00022898"/>
    </source>
</evidence>
<comment type="caution">
    <text evidence="17">The sequence shown here is derived from an EMBL/GenBank/DDBJ whole genome shotgun (WGS) entry which is preliminary data.</text>
</comment>
<reference evidence="17" key="2">
    <citation type="submission" date="2023-01" db="EMBL/GenBank/DDBJ databases">
        <title>Draft genome sequence of Agaribacter marinus strain NBRC 110023.</title>
        <authorList>
            <person name="Sun Q."/>
            <person name="Mori K."/>
        </authorList>
    </citation>
    <scope>NUCLEOTIDE SEQUENCE</scope>
    <source>
        <strain evidence="17">NBRC 110023</strain>
    </source>
</reference>
<evidence type="ECO:0000256" key="13">
    <source>
        <dbReference type="ARBA" id="ARBA00030756"/>
    </source>
</evidence>
<dbReference type="Pfam" id="PF04055">
    <property type="entry name" value="Radical_SAM"/>
    <property type="match status" value="1"/>
</dbReference>
<evidence type="ECO:0000256" key="12">
    <source>
        <dbReference type="ARBA" id="ARBA00023235"/>
    </source>
</evidence>
<keyword evidence="12" id="KW-0413">Isomerase</keyword>
<feature type="binding site" evidence="14">
    <location>
        <position position="126"/>
    </location>
    <ligand>
        <name>[4Fe-4S] cluster</name>
        <dbReference type="ChEBI" id="CHEBI:49883"/>
        <note>4Fe-4S-S-AdoMet</note>
    </ligand>
</feature>
<keyword evidence="6 14" id="KW-0004">4Fe-4S</keyword>
<dbReference type="PANTHER" id="PTHR30538">
    <property type="entry name" value="LYSINE 2,3-AMINOMUTASE-RELATED"/>
    <property type="match status" value="1"/>
</dbReference>
<protein>
    <recommendedName>
        <fullName evidence="5">L-lysine 2,3-aminomutase</fullName>
    </recommendedName>
    <alternativeName>
        <fullName evidence="13">EF-P post-translational modification enzyme B</fullName>
    </alternativeName>
</protein>
<evidence type="ECO:0000256" key="5">
    <source>
        <dbReference type="ARBA" id="ARBA00022363"/>
    </source>
</evidence>